<dbReference type="InterPro" id="IPR024087">
    <property type="entry name" value="Creatininase-like_sf"/>
</dbReference>
<dbReference type="GO" id="GO:0009231">
    <property type="term" value="P:riboflavin biosynthetic process"/>
    <property type="evidence" value="ECO:0007669"/>
    <property type="project" value="TreeGrafter"/>
</dbReference>
<protein>
    <submittedName>
        <fullName evidence="6">Creatininase</fullName>
    </submittedName>
</protein>
<evidence type="ECO:0000313" key="7">
    <source>
        <dbReference type="Proteomes" id="UP000229916"/>
    </source>
</evidence>
<gene>
    <name evidence="6" type="ORF">COS81_04325</name>
</gene>
<dbReference type="Proteomes" id="UP000229916">
    <property type="component" value="Unassembled WGS sequence"/>
</dbReference>
<evidence type="ECO:0000256" key="2">
    <source>
        <dbReference type="ARBA" id="ARBA00022723"/>
    </source>
</evidence>
<comment type="caution">
    <text evidence="6">The sequence shown here is derived from an EMBL/GenBank/DDBJ whole genome shotgun (WGS) entry which is preliminary data.</text>
</comment>
<dbReference type="EMBL" id="PEWD01000081">
    <property type="protein sequence ID" value="PIU68332.1"/>
    <property type="molecule type" value="Genomic_DNA"/>
</dbReference>
<evidence type="ECO:0000256" key="1">
    <source>
        <dbReference type="ARBA" id="ARBA00001947"/>
    </source>
</evidence>
<proteinExistence type="inferred from homology"/>
<reference evidence="7" key="1">
    <citation type="submission" date="2017-09" db="EMBL/GenBank/DDBJ databases">
        <title>Depth-based differentiation of microbial function through sediment-hosted aquifers and enrichment of novel symbionts in the deep terrestrial subsurface.</title>
        <authorList>
            <person name="Probst A.J."/>
            <person name="Ladd B."/>
            <person name="Jarett J.K."/>
            <person name="Geller-Mcgrath D.E."/>
            <person name="Sieber C.M.K."/>
            <person name="Emerson J.B."/>
            <person name="Anantharaman K."/>
            <person name="Thomas B.C."/>
            <person name="Malmstrom R."/>
            <person name="Stieglmeier M."/>
            <person name="Klingl A."/>
            <person name="Woyke T."/>
            <person name="Ryan C.M."/>
            <person name="Banfield J.F."/>
        </authorList>
    </citation>
    <scope>NUCLEOTIDE SEQUENCE [LARGE SCALE GENOMIC DNA]</scope>
</reference>
<keyword evidence="4" id="KW-0862">Zinc</keyword>
<dbReference type="SUPFAM" id="SSF102215">
    <property type="entry name" value="Creatininase"/>
    <property type="match status" value="1"/>
</dbReference>
<keyword evidence="2" id="KW-0479">Metal-binding</keyword>
<evidence type="ECO:0000256" key="5">
    <source>
        <dbReference type="ARBA" id="ARBA00024029"/>
    </source>
</evidence>
<comment type="cofactor">
    <cofactor evidence="1">
        <name>Zn(2+)</name>
        <dbReference type="ChEBI" id="CHEBI:29105"/>
    </cofactor>
</comment>
<dbReference type="InterPro" id="IPR003785">
    <property type="entry name" value="Creatininase/forma_Hydrolase"/>
</dbReference>
<evidence type="ECO:0000313" key="6">
    <source>
        <dbReference type="EMBL" id="PIU68332.1"/>
    </source>
</evidence>
<dbReference type="PANTHER" id="PTHR35005">
    <property type="entry name" value="3-DEHYDRO-SCYLLO-INOSOSE HYDROLASE"/>
    <property type="match status" value="1"/>
</dbReference>
<accession>A0A2M7ALR5</accession>
<dbReference type="GO" id="GO:0016811">
    <property type="term" value="F:hydrolase activity, acting on carbon-nitrogen (but not peptide) bonds, in linear amides"/>
    <property type="evidence" value="ECO:0007669"/>
    <property type="project" value="TreeGrafter"/>
</dbReference>
<name>A0A2M7ALR5_UNCKA</name>
<keyword evidence="3" id="KW-0378">Hydrolase</keyword>
<dbReference type="Gene3D" id="3.40.50.10310">
    <property type="entry name" value="Creatininase"/>
    <property type="match status" value="1"/>
</dbReference>
<organism evidence="6 7">
    <name type="scientific">candidate division WWE3 bacterium CG06_land_8_20_14_3_00_42_16</name>
    <dbReference type="NCBI Taxonomy" id="1975083"/>
    <lineage>
        <taxon>Bacteria</taxon>
        <taxon>Katanobacteria</taxon>
    </lineage>
</organism>
<dbReference type="AlphaFoldDB" id="A0A2M7ALR5"/>
<comment type="similarity">
    <text evidence="5">Belongs to the creatininase superfamily.</text>
</comment>
<dbReference type="Pfam" id="PF02633">
    <property type="entry name" value="Creatininase"/>
    <property type="match status" value="1"/>
</dbReference>
<evidence type="ECO:0000256" key="3">
    <source>
        <dbReference type="ARBA" id="ARBA00022801"/>
    </source>
</evidence>
<sequence length="273" mass="30781">MEKQKSLKSFWLNELTWEEVAEYLKEDDIVLVPVGSTEEHGPAGPLGLDTYVAIALAEDVAQKTGVLVVPPLWFGDSDHHLGFAGTISLRTETLIQVIKDVTRSLARHGFRKLIFINGHKKANLPAINTALKDLHEYELPQVLLAVVDPVKIAGSIASKIKEHKEHHAGELEISEVWYKYPKLIRQEKLTKEEVNFEKVFSPFFQDDLFGAGKPTIDIMWNSKEQKEFAPSGSFSASDKASPQKGKKYHDYMVEVVVQFVRWLKAYKGPIGNQ</sequence>
<evidence type="ECO:0000256" key="4">
    <source>
        <dbReference type="ARBA" id="ARBA00022833"/>
    </source>
</evidence>
<dbReference type="GO" id="GO:0046872">
    <property type="term" value="F:metal ion binding"/>
    <property type="evidence" value="ECO:0007669"/>
    <property type="project" value="UniProtKB-KW"/>
</dbReference>
<dbReference type="PANTHER" id="PTHR35005:SF1">
    <property type="entry name" value="2-AMINO-5-FORMYLAMINO-6-RIBOSYLAMINOPYRIMIDIN-4(3H)-ONE 5'-MONOPHOSPHATE DEFORMYLASE"/>
    <property type="match status" value="1"/>
</dbReference>